<dbReference type="AlphaFoldDB" id="A0A0P7WFN0"/>
<protein>
    <submittedName>
        <fullName evidence="1">HAD-superfamily class IIA hydrolase, TIGR01459</fullName>
    </submittedName>
    <submittedName>
        <fullName evidence="2">Putative sugar phosphatases of the HAD superfamily</fullName>
    </submittedName>
</protein>
<dbReference type="GO" id="GO:0005737">
    <property type="term" value="C:cytoplasm"/>
    <property type="evidence" value="ECO:0007669"/>
    <property type="project" value="TreeGrafter"/>
</dbReference>
<dbReference type="PANTHER" id="PTHR19288:SF90">
    <property type="entry name" value="OS08G0542600 PROTEIN"/>
    <property type="match status" value="1"/>
</dbReference>
<gene>
    <name evidence="1" type="ORF">Ga0058931_0854</name>
    <name evidence="2" type="ORF">HLUCCA05_10320</name>
</gene>
<dbReference type="RefSeq" id="WP_072245179.1">
    <property type="nucleotide sequence ID" value="NZ_FBYC01000004.1"/>
</dbReference>
<dbReference type="Proteomes" id="UP000182045">
    <property type="component" value="Unassembled WGS sequence"/>
</dbReference>
<dbReference type="PANTHER" id="PTHR19288">
    <property type="entry name" value="4-NITROPHENYLPHOSPHATASE-RELATED"/>
    <property type="match status" value="1"/>
</dbReference>
<dbReference type="OrthoDB" id="9791073at2"/>
<dbReference type="EMBL" id="LJSG01000011">
    <property type="protein sequence ID" value="KPP92781.1"/>
    <property type="molecule type" value="Genomic_DNA"/>
</dbReference>
<dbReference type="InterPro" id="IPR006356">
    <property type="entry name" value="HAD-SF_hydro_IIA_hyp3"/>
</dbReference>
<dbReference type="STRING" id="1666912.Ga0058931_0854"/>
<dbReference type="CDD" id="cd07525">
    <property type="entry name" value="HAD_like"/>
    <property type="match status" value="1"/>
</dbReference>
<keyword evidence="1" id="KW-0378">Hydrolase</keyword>
<organism evidence="2 3">
    <name type="scientific">Roseibaca calidilacus</name>
    <dbReference type="NCBI Taxonomy" id="1666912"/>
    <lineage>
        <taxon>Bacteria</taxon>
        <taxon>Pseudomonadati</taxon>
        <taxon>Pseudomonadota</taxon>
        <taxon>Alphaproteobacteria</taxon>
        <taxon>Rhodobacterales</taxon>
        <taxon>Paracoccaceae</taxon>
        <taxon>Roseinatronobacter</taxon>
    </lineage>
</organism>
<dbReference type="EMBL" id="FBYC01000004">
    <property type="protein sequence ID" value="CUX80147.1"/>
    <property type="molecule type" value="Genomic_DNA"/>
</dbReference>
<comment type="caution">
    <text evidence="2">The sequence shown here is derived from an EMBL/GenBank/DDBJ whole genome shotgun (WGS) entry which is preliminary data.</text>
</comment>
<name>A0A0P7WFN0_9RHOB</name>
<dbReference type="Pfam" id="PF13242">
    <property type="entry name" value="Hydrolase_like"/>
    <property type="match status" value="1"/>
</dbReference>
<evidence type="ECO:0000313" key="4">
    <source>
        <dbReference type="Proteomes" id="UP000182045"/>
    </source>
</evidence>
<dbReference type="PATRIC" id="fig|1666912.4.peg.2246"/>
<dbReference type="NCBIfam" id="TIGR01459">
    <property type="entry name" value="HAD-SF-IIA-hyp4"/>
    <property type="match status" value="1"/>
</dbReference>
<accession>A0A0P7WFN0</accession>
<dbReference type="Proteomes" id="UP000050413">
    <property type="component" value="Unassembled WGS sequence"/>
</dbReference>
<keyword evidence="4" id="KW-1185">Reference proteome</keyword>
<sequence>MTRIISSFAEVSANYNLALVDLWGCVHNGEVIYPAAEAALIAYRQAGGRVILVTNAPRPEAGVRARLNEMGLSPDAYDAIATSGDAAQTAMLIGAVGTKIWHLGPDKDDGFFTDLPDWAGDYPAIERVSFEDAEGIICTGPFEELTETPEDYRGRFLAAKARGLKLLCANPDIVVDYGETRIYCAGALAQLYDQMGGESLYFGKPHPPIYDLARRHAQNLGLRFAEDRVIAIGDGIQTDIKGGMAEGVDTLFITGGLAADKFGADVETPEQAPLAAWLADEGQAPTYAIGRLR</sequence>
<dbReference type="InterPro" id="IPR036412">
    <property type="entry name" value="HAD-like_sf"/>
</dbReference>
<dbReference type="InterPro" id="IPR023214">
    <property type="entry name" value="HAD_sf"/>
</dbReference>
<evidence type="ECO:0000313" key="1">
    <source>
        <dbReference type="EMBL" id="CUX80147.1"/>
    </source>
</evidence>
<dbReference type="Pfam" id="PF13344">
    <property type="entry name" value="Hydrolase_6"/>
    <property type="match status" value="1"/>
</dbReference>
<evidence type="ECO:0000313" key="2">
    <source>
        <dbReference type="EMBL" id="KPP92781.1"/>
    </source>
</evidence>
<reference evidence="2 3" key="1">
    <citation type="submission" date="2015-09" db="EMBL/GenBank/DDBJ databases">
        <title>Identification and resolution of microdiversity through metagenomic sequencing of parallel consortia.</title>
        <authorList>
            <person name="Nelson W.C."/>
            <person name="Romine M.F."/>
            <person name="Lindemann S.R."/>
        </authorList>
    </citation>
    <scope>NUCLEOTIDE SEQUENCE [LARGE SCALE GENOMIC DNA]</scope>
    <source>
        <strain evidence="2">HL-91</strain>
    </source>
</reference>
<reference evidence="1 4" key="2">
    <citation type="submission" date="2016-01" db="EMBL/GenBank/DDBJ databases">
        <authorList>
            <person name="Varghese N."/>
        </authorList>
    </citation>
    <scope>NUCLEOTIDE SEQUENCE [LARGE SCALE GENOMIC DNA]</scope>
    <source>
        <strain evidence="1 4">HL-91</strain>
    </source>
</reference>
<dbReference type="GO" id="GO:0016791">
    <property type="term" value="F:phosphatase activity"/>
    <property type="evidence" value="ECO:0007669"/>
    <property type="project" value="TreeGrafter"/>
</dbReference>
<proteinExistence type="predicted"/>
<dbReference type="Gene3D" id="3.40.50.1000">
    <property type="entry name" value="HAD superfamily/HAD-like"/>
    <property type="match status" value="2"/>
</dbReference>
<dbReference type="SUPFAM" id="SSF56784">
    <property type="entry name" value="HAD-like"/>
    <property type="match status" value="1"/>
</dbReference>
<dbReference type="InterPro" id="IPR006357">
    <property type="entry name" value="HAD-SF_hydro_IIA"/>
</dbReference>
<evidence type="ECO:0000313" key="3">
    <source>
        <dbReference type="Proteomes" id="UP000050413"/>
    </source>
</evidence>